<gene>
    <name evidence="1" type="ORF">HMPREF0971_02853</name>
</gene>
<name>D1QV16_9BACT</name>
<dbReference type="RefSeq" id="WP_004375220.1">
    <property type="nucleotide sequence ID" value="NZ_GG703889.1"/>
</dbReference>
<reference evidence="1 2" key="1">
    <citation type="submission" date="2009-11" db="EMBL/GenBank/DDBJ databases">
        <authorList>
            <person name="Weinstock G."/>
            <person name="Sodergren E."/>
            <person name="Clifton S."/>
            <person name="Fulton L."/>
            <person name="Fulton B."/>
            <person name="Courtney L."/>
            <person name="Fronick C."/>
            <person name="Harrison M."/>
            <person name="Strong C."/>
            <person name="Farmer C."/>
            <person name="Delahaunty K."/>
            <person name="Markovic C."/>
            <person name="Hall O."/>
            <person name="Minx P."/>
            <person name="Tomlinson C."/>
            <person name="Mitreva M."/>
            <person name="Nelson J."/>
            <person name="Hou S."/>
            <person name="Wollam A."/>
            <person name="Pepin K.H."/>
            <person name="Johnson M."/>
            <person name="Bhonagiri V."/>
            <person name="Nash W.E."/>
            <person name="Warren W."/>
            <person name="Chinwalla A."/>
            <person name="Mardis E.R."/>
            <person name="Wilson R.K."/>
        </authorList>
    </citation>
    <scope>NUCLEOTIDE SEQUENCE [LARGE SCALE GENOMIC DNA]</scope>
    <source>
        <strain evidence="1 2">F0302</strain>
    </source>
</reference>
<evidence type="ECO:0000313" key="1">
    <source>
        <dbReference type="EMBL" id="EFB30821.1"/>
    </source>
</evidence>
<evidence type="ECO:0000313" key="2">
    <source>
        <dbReference type="Proteomes" id="UP000004079"/>
    </source>
</evidence>
<comment type="caution">
    <text evidence="1">The sequence shown here is derived from an EMBL/GenBank/DDBJ whole genome shotgun (WGS) entry which is preliminary data.</text>
</comment>
<dbReference type="EMBL" id="ACUZ02000050">
    <property type="protein sequence ID" value="EFB30821.1"/>
    <property type="molecule type" value="Genomic_DNA"/>
</dbReference>
<accession>D1QV16</accession>
<protein>
    <submittedName>
        <fullName evidence="1">Uncharacterized protein</fullName>
    </submittedName>
</protein>
<dbReference type="AlphaFoldDB" id="D1QV16"/>
<organism evidence="1 2">
    <name type="scientific">Segatella oris F0302</name>
    <dbReference type="NCBI Taxonomy" id="649760"/>
    <lineage>
        <taxon>Bacteria</taxon>
        <taxon>Pseudomonadati</taxon>
        <taxon>Bacteroidota</taxon>
        <taxon>Bacteroidia</taxon>
        <taxon>Bacteroidales</taxon>
        <taxon>Prevotellaceae</taxon>
        <taxon>Segatella</taxon>
    </lineage>
</organism>
<dbReference type="Proteomes" id="UP000004079">
    <property type="component" value="Unassembled WGS sequence"/>
</dbReference>
<dbReference type="HOGENOM" id="CLU_2635134_0_0_10"/>
<proteinExistence type="predicted"/>
<sequence length="77" mass="8773">MLQITARFDADSDVISIKTQGKEIEMKMLKPQNGFTQAQKLHFYFYLATARSVKKGDKKFTRKINFSAPLTLNSASQ</sequence>